<organism evidence="2 3">
    <name type="scientific">Parazoarcus communis SWub3 = DSM 12120</name>
    <dbReference type="NCBI Taxonomy" id="1121029"/>
    <lineage>
        <taxon>Bacteria</taxon>
        <taxon>Pseudomonadati</taxon>
        <taxon>Pseudomonadota</taxon>
        <taxon>Betaproteobacteria</taxon>
        <taxon>Rhodocyclales</taxon>
        <taxon>Zoogloeaceae</taxon>
        <taxon>Parazoarcus</taxon>
    </lineage>
</organism>
<dbReference type="OrthoDB" id="9792015at2"/>
<dbReference type="CDD" id="cd18692">
    <property type="entry name" value="PIN_VapC-like"/>
    <property type="match status" value="1"/>
</dbReference>
<dbReference type="EMBL" id="QKOE01000025">
    <property type="protein sequence ID" value="PZA14620.1"/>
    <property type="molecule type" value="Genomic_DNA"/>
</dbReference>
<keyword evidence="3" id="KW-1185">Reference proteome</keyword>
<dbReference type="InterPro" id="IPR002716">
    <property type="entry name" value="PIN_dom"/>
</dbReference>
<dbReference type="Pfam" id="PF01850">
    <property type="entry name" value="PIN"/>
    <property type="match status" value="1"/>
</dbReference>
<feature type="domain" description="PIN" evidence="1">
    <location>
        <begin position="7"/>
        <end position="123"/>
    </location>
</feature>
<sequence length="140" mass="15791">MNSMTTVCVDTNIWVYALTRPTSGDPSRHERAQQAIQATESVLITPQIINELGFVLRRKQGWQDAELRPFIEQLQSDCRLHIPSAQWHLLALDLRNAHRLAYWDSLIVAAAIEAGCDTLLSEDMHDGHTLPGIRILNPLV</sequence>
<dbReference type="PANTHER" id="PTHR38826">
    <property type="entry name" value="RIBONUCLEASE VAPC13"/>
    <property type="match status" value="1"/>
</dbReference>
<name>A0A323USH7_9RHOO</name>
<evidence type="ECO:0000313" key="2">
    <source>
        <dbReference type="EMBL" id="PZA14620.1"/>
    </source>
</evidence>
<dbReference type="Gene3D" id="3.40.50.1010">
    <property type="entry name" value="5'-nuclease"/>
    <property type="match status" value="1"/>
</dbReference>
<dbReference type="InterPro" id="IPR052106">
    <property type="entry name" value="PINc/VapC_TA"/>
</dbReference>
<protein>
    <submittedName>
        <fullName evidence="2">Twitching motility protein PilT</fullName>
    </submittedName>
</protein>
<proteinExistence type="predicted"/>
<dbReference type="Proteomes" id="UP000248259">
    <property type="component" value="Unassembled WGS sequence"/>
</dbReference>
<dbReference type="SUPFAM" id="SSF88723">
    <property type="entry name" value="PIN domain-like"/>
    <property type="match status" value="1"/>
</dbReference>
<dbReference type="AlphaFoldDB" id="A0A323USH7"/>
<gene>
    <name evidence="2" type="ORF">DNK49_20675</name>
</gene>
<evidence type="ECO:0000313" key="3">
    <source>
        <dbReference type="Proteomes" id="UP000248259"/>
    </source>
</evidence>
<comment type="caution">
    <text evidence="2">The sequence shown here is derived from an EMBL/GenBank/DDBJ whole genome shotgun (WGS) entry which is preliminary data.</text>
</comment>
<evidence type="ECO:0000259" key="1">
    <source>
        <dbReference type="Pfam" id="PF01850"/>
    </source>
</evidence>
<accession>A0A323USH7</accession>
<dbReference type="InterPro" id="IPR029060">
    <property type="entry name" value="PIN-like_dom_sf"/>
</dbReference>
<dbReference type="PANTHER" id="PTHR38826:SF5">
    <property type="entry name" value="RIBONUCLEASE VAPC13"/>
    <property type="match status" value="1"/>
</dbReference>
<reference evidence="2 3" key="1">
    <citation type="submission" date="2018-06" db="EMBL/GenBank/DDBJ databases">
        <title>Azoarcus communis strain SWub3 genome.</title>
        <authorList>
            <person name="Zorraquino Salvo V."/>
            <person name="Toubiana D."/>
            <person name="Blumwald E."/>
        </authorList>
    </citation>
    <scope>NUCLEOTIDE SEQUENCE [LARGE SCALE GENOMIC DNA]</scope>
    <source>
        <strain evidence="2 3">SWub3</strain>
    </source>
</reference>